<evidence type="ECO:0000256" key="1">
    <source>
        <dbReference type="SAM" id="Coils"/>
    </source>
</evidence>
<keyword evidence="4" id="KW-1185">Reference proteome</keyword>
<protein>
    <submittedName>
        <fullName evidence="3">Uncharacterized protein</fullName>
    </submittedName>
</protein>
<feature type="compositionally biased region" description="Low complexity" evidence="2">
    <location>
        <begin position="16"/>
        <end position="25"/>
    </location>
</feature>
<accession>A0A1Q9BY40</accession>
<feature type="coiled-coil region" evidence="1">
    <location>
        <begin position="92"/>
        <end position="147"/>
    </location>
</feature>
<reference evidence="3 4" key="1">
    <citation type="submission" date="2016-02" db="EMBL/GenBank/DDBJ databases">
        <title>Genome analysis of coral dinoflagellate symbionts highlights evolutionary adaptations to a symbiotic lifestyle.</title>
        <authorList>
            <person name="Aranda M."/>
            <person name="Li Y."/>
            <person name="Liew Y.J."/>
            <person name="Baumgarten S."/>
            <person name="Simakov O."/>
            <person name="Wilson M."/>
            <person name="Piel J."/>
            <person name="Ashoor H."/>
            <person name="Bougouffa S."/>
            <person name="Bajic V.B."/>
            <person name="Ryu T."/>
            <person name="Ravasi T."/>
            <person name="Bayer T."/>
            <person name="Micklem G."/>
            <person name="Kim H."/>
            <person name="Bhak J."/>
            <person name="Lajeunesse T.C."/>
            <person name="Voolstra C.R."/>
        </authorList>
    </citation>
    <scope>NUCLEOTIDE SEQUENCE [LARGE SCALE GENOMIC DNA]</scope>
    <source>
        <strain evidence="3 4">CCMP2467</strain>
    </source>
</reference>
<dbReference type="EMBL" id="LSRX01002383">
    <property type="protein sequence ID" value="OLP75602.1"/>
    <property type="molecule type" value="Genomic_DNA"/>
</dbReference>
<organism evidence="3 4">
    <name type="scientific">Symbiodinium microadriaticum</name>
    <name type="common">Dinoflagellate</name>
    <name type="synonym">Zooxanthella microadriatica</name>
    <dbReference type="NCBI Taxonomy" id="2951"/>
    <lineage>
        <taxon>Eukaryota</taxon>
        <taxon>Sar</taxon>
        <taxon>Alveolata</taxon>
        <taxon>Dinophyceae</taxon>
        <taxon>Suessiales</taxon>
        <taxon>Symbiodiniaceae</taxon>
        <taxon>Symbiodinium</taxon>
    </lineage>
</organism>
<feature type="compositionally biased region" description="Basic and acidic residues" evidence="2">
    <location>
        <begin position="26"/>
        <end position="52"/>
    </location>
</feature>
<sequence>MADGWWDQPWDDKSWQESASSSSWQWREDSQWRSERNEASREDSQWRSERNEASATVKAKAKSATPKLKAKSRGPSQDQREFQRWKTDHAKMLSALESERRLQDRVQELEGELWSLESTNEELVAQNRVLTQKVADLKGKSSEAEDRGKRLLADCSRLFQEKTDVQLQLDNARAVFKKECVEMRKENDEQKSLVKAAREQTDAIKRDFEKFKARVLLWTTPLYFCAVTEQVYMDGKVEQAEKKAKEAKAEKEEAVAAERAEKDRYMLLCRSFEIQWNQVNAPKEPAPMFPNARPLLKAVSGFTQPVDVASKSKVDVATEAPKDKGTAVPLQLREAPLPKTHTPLDDFEAVVLDLV</sequence>
<proteinExistence type="predicted"/>
<feature type="compositionally biased region" description="Low complexity" evidence="2">
    <location>
        <begin position="53"/>
        <end position="67"/>
    </location>
</feature>
<keyword evidence="1" id="KW-0175">Coiled coil</keyword>
<feature type="coiled-coil region" evidence="1">
    <location>
        <begin position="237"/>
        <end position="264"/>
    </location>
</feature>
<evidence type="ECO:0000313" key="4">
    <source>
        <dbReference type="Proteomes" id="UP000186817"/>
    </source>
</evidence>
<feature type="region of interest" description="Disordered" evidence="2">
    <location>
        <begin position="1"/>
        <end position="86"/>
    </location>
</feature>
<evidence type="ECO:0000313" key="3">
    <source>
        <dbReference type="EMBL" id="OLP75602.1"/>
    </source>
</evidence>
<name>A0A1Q9BY40_SYMMI</name>
<dbReference type="Proteomes" id="UP000186817">
    <property type="component" value="Unassembled WGS sequence"/>
</dbReference>
<gene>
    <name evidence="3" type="ORF">AK812_SmicGene44577</name>
</gene>
<dbReference type="AlphaFoldDB" id="A0A1Q9BY40"/>
<evidence type="ECO:0000256" key="2">
    <source>
        <dbReference type="SAM" id="MobiDB-lite"/>
    </source>
</evidence>
<dbReference type="OrthoDB" id="445513at2759"/>
<comment type="caution">
    <text evidence="3">The sequence shown here is derived from an EMBL/GenBank/DDBJ whole genome shotgun (WGS) entry which is preliminary data.</text>
</comment>